<keyword evidence="2" id="KW-1185">Reference proteome</keyword>
<accession>U4LKF1</accession>
<evidence type="ECO:0000313" key="1">
    <source>
        <dbReference type="EMBL" id="CCX32594.1"/>
    </source>
</evidence>
<evidence type="ECO:0000313" key="2">
    <source>
        <dbReference type="Proteomes" id="UP000018144"/>
    </source>
</evidence>
<protein>
    <submittedName>
        <fullName evidence="1">Uncharacterized protein</fullName>
    </submittedName>
</protein>
<reference evidence="1 2" key="1">
    <citation type="journal article" date="2013" name="PLoS Genet.">
        <title>The genome and development-dependent transcriptomes of Pyronema confluens: a window into fungal evolution.</title>
        <authorList>
            <person name="Traeger S."/>
            <person name="Altegoer F."/>
            <person name="Freitag M."/>
            <person name="Gabaldon T."/>
            <person name="Kempken F."/>
            <person name="Kumar A."/>
            <person name="Marcet-Houben M."/>
            <person name="Poggeler S."/>
            <person name="Stajich J.E."/>
            <person name="Nowrousian M."/>
        </authorList>
    </citation>
    <scope>NUCLEOTIDE SEQUENCE [LARGE SCALE GENOMIC DNA]</scope>
    <source>
        <strain evidence="2">CBS 100304</strain>
        <tissue evidence="1">Vegetative mycelium</tissue>
    </source>
</reference>
<dbReference type="AlphaFoldDB" id="U4LKF1"/>
<dbReference type="EMBL" id="HF935890">
    <property type="protein sequence ID" value="CCX32594.1"/>
    <property type="molecule type" value="Genomic_DNA"/>
</dbReference>
<gene>
    <name evidence="1" type="ORF">PCON_13434</name>
</gene>
<sequence length="32" mass="3487">MGVRIIDDDGLRGTAAFGHRLVIYYSCTDTAV</sequence>
<name>U4LKF1_PYROM</name>
<proteinExistence type="predicted"/>
<organism evidence="1 2">
    <name type="scientific">Pyronema omphalodes (strain CBS 100304)</name>
    <name type="common">Pyronema confluens</name>
    <dbReference type="NCBI Taxonomy" id="1076935"/>
    <lineage>
        <taxon>Eukaryota</taxon>
        <taxon>Fungi</taxon>
        <taxon>Dikarya</taxon>
        <taxon>Ascomycota</taxon>
        <taxon>Pezizomycotina</taxon>
        <taxon>Pezizomycetes</taxon>
        <taxon>Pezizales</taxon>
        <taxon>Pyronemataceae</taxon>
        <taxon>Pyronema</taxon>
    </lineage>
</organism>
<dbReference type="Proteomes" id="UP000018144">
    <property type="component" value="Unassembled WGS sequence"/>
</dbReference>